<accession>A0A7C9MPX5</accession>
<dbReference type="EMBL" id="WQLB01000004">
    <property type="protein sequence ID" value="MVN86004.1"/>
    <property type="molecule type" value="Genomic_DNA"/>
</dbReference>
<feature type="transmembrane region" description="Helical" evidence="1">
    <location>
        <begin position="197"/>
        <end position="217"/>
    </location>
</feature>
<keyword evidence="1" id="KW-1133">Transmembrane helix</keyword>
<evidence type="ECO:0000256" key="1">
    <source>
        <dbReference type="SAM" id="Phobius"/>
    </source>
</evidence>
<protein>
    <submittedName>
        <fullName evidence="2">Uncharacterized protein</fullName>
    </submittedName>
</protein>
<comment type="caution">
    <text evidence="2">The sequence shown here is derived from an EMBL/GenBank/DDBJ whole genome shotgun (WGS) entry which is preliminary data.</text>
</comment>
<proteinExistence type="predicted"/>
<dbReference type="RefSeq" id="WP_157458068.1">
    <property type="nucleotide sequence ID" value="NZ_WQLB01000004.1"/>
</dbReference>
<dbReference type="AlphaFoldDB" id="A0A7C9MPX5"/>
<organism evidence="2 3">
    <name type="scientific">Deinococcus arboris</name>
    <dbReference type="NCBI Taxonomy" id="2682977"/>
    <lineage>
        <taxon>Bacteria</taxon>
        <taxon>Thermotogati</taxon>
        <taxon>Deinococcota</taxon>
        <taxon>Deinococci</taxon>
        <taxon>Deinococcales</taxon>
        <taxon>Deinococcaceae</taxon>
        <taxon>Deinococcus</taxon>
    </lineage>
</organism>
<reference evidence="2 3" key="1">
    <citation type="submission" date="2019-12" db="EMBL/GenBank/DDBJ databases">
        <title>Deinococcus sp. HMF7620 Genome sequencing and assembly.</title>
        <authorList>
            <person name="Kang H."/>
            <person name="Kim H."/>
            <person name="Joh K."/>
        </authorList>
    </citation>
    <scope>NUCLEOTIDE SEQUENCE [LARGE SCALE GENOMIC DNA]</scope>
    <source>
        <strain evidence="2 3">HMF7620</strain>
    </source>
</reference>
<feature type="transmembrane region" description="Helical" evidence="1">
    <location>
        <begin position="157"/>
        <end position="176"/>
    </location>
</feature>
<keyword evidence="3" id="KW-1185">Reference proteome</keyword>
<gene>
    <name evidence="2" type="ORF">GO986_04420</name>
</gene>
<keyword evidence="1" id="KW-0812">Transmembrane</keyword>
<name>A0A7C9MPX5_9DEIO</name>
<dbReference type="Proteomes" id="UP000483286">
    <property type="component" value="Unassembled WGS sequence"/>
</dbReference>
<feature type="transmembrane region" description="Helical" evidence="1">
    <location>
        <begin position="34"/>
        <end position="57"/>
    </location>
</feature>
<keyword evidence="1" id="KW-0472">Membrane</keyword>
<evidence type="ECO:0000313" key="2">
    <source>
        <dbReference type="EMBL" id="MVN86004.1"/>
    </source>
</evidence>
<evidence type="ECO:0000313" key="3">
    <source>
        <dbReference type="Proteomes" id="UP000483286"/>
    </source>
</evidence>
<feature type="transmembrane region" description="Helical" evidence="1">
    <location>
        <begin position="78"/>
        <end position="97"/>
    </location>
</feature>
<sequence length="233" mass="24752">MNSEPLRATLHQLLHAEAAPNQALAVLLGDYATYHAALALLAGGLSAACLLLTFSFWRRLRTAAGHGWRFETKLSATFGVLSVILGSLLGLLTLANAGNALHPKAGFEPLLSLLGRGSGAAAQREAAFNAWLQSGQAALPDALRTEVLERLAWQQPKALLCGLLCVVLVALSARIWGHLIRRFRQDPSAWTLGERGLIVSGGVTVFASLPLLVMFLANTQASLAPITLTLLYG</sequence>